<evidence type="ECO:0000256" key="1">
    <source>
        <dbReference type="SAM" id="MobiDB-lite"/>
    </source>
</evidence>
<dbReference type="Proteomes" id="UP001500630">
    <property type="component" value="Unassembled WGS sequence"/>
</dbReference>
<comment type="caution">
    <text evidence="3">The sequence shown here is derived from an EMBL/GenBank/DDBJ whole genome shotgun (WGS) entry which is preliminary data.</text>
</comment>
<evidence type="ECO:0000313" key="4">
    <source>
        <dbReference type="Proteomes" id="UP001500630"/>
    </source>
</evidence>
<proteinExistence type="predicted"/>
<evidence type="ECO:0000313" key="3">
    <source>
        <dbReference type="EMBL" id="GAA3621914.1"/>
    </source>
</evidence>
<sequence>MVAPGGGQRVAAGGADAQQADPVGVDLAESGQVGDGGREVLHPLGGGLQSARQTAGLALVAAHMRGQVGAAERARTANKHATSEKITKAATTVIKAFNQLDIAPMWGDGKTVADPHDMSRPRNRLVSQAAL</sequence>
<name>A0ABP6ZYE7_9ACTN</name>
<reference evidence="4" key="1">
    <citation type="journal article" date="2019" name="Int. J. Syst. Evol. Microbiol.">
        <title>The Global Catalogue of Microorganisms (GCM) 10K type strain sequencing project: providing services to taxonomists for standard genome sequencing and annotation.</title>
        <authorList>
            <consortium name="The Broad Institute Genomics Platform"/>
            <consortium name="The Broad Institute Genome Sequencing Center for Infectious Disease"/>
            <person name="Wu L."/>
            <person name="Ma J."/>
        </authorList>
    </citation>
    <scope>NUCLEOTIDE SEQUENCE [LARGE SCALE GENOMIC DNA]</scope>
    <source>
        <strain evidence="4">JCM 17326</strain>
    </source>
</reference>
<accession>A0ABP6ZYE7</accession>
<feature type="domain" description="Tn3 transposase DDE" evidence="2">
    <location>
        <begin position="56"/>
        <end position="113"/>
    </location>
</feature>
<organism evidence="3 4">
    <name type="scientific">Nonomuraea rosea</name>
    <dbReference type="NCBI Taxonomy" id="638574"/>
    <lineage>
        <taxon>Bacteria</taxon>
        <taxon>Bacillati</taxon>
        <taxon>Actinomycetota</taxon>
        <taxon>Actinomycetes</taxon>
        <taxon>Streptosporangiales</taxon>
        <taxon>Streptosporangiaceae</taxon>
        <taxon>Nonomuraea</taxon>
    </lineage>
</organism>
<feature type="compositionally biased region" description="Low complexity" evidence="1">
    <location>
        <begin position="9"/>
        <end position="22"/>
    </location>
</feature>
<dbReference type="InterPro" id="IPR002513">
    <property type="entry name" value="Tn3_Tnp_DDE_dom"/>
</dbReference>
<dbReference type="Pfam" id="PF01526">
    <property type="entry name" value="DDE_Tnp_Tn3"/>
    <property type="match status" value="1"/>
</dbReference>
<keyword evidence="4" id="KW-1185">Reference proteome</keyword>
<feature type="region of interest" description="Disordered" evidence="1">
    <location>
        <begin position="1"/>
        <end position="22"/>
    </location>
</feature>
<feature type="region of interest" description="Disordered" evidence="1">
    <location>
        <begin position="112"/>
        <end position="131"/>
    </location>
</feature>
<dbReference type="EMBL" id="BAABDQ010000066">
    <property type="protein sequence ID" value="GAA3621914.1"/>
    <property type="molecule type" value="Genomic_DNA"/>
</dbReference>
<evidence type="ECO:0000259" key="2">
    <source>
        <dbReference type="Pfam" id="PF01526"/>
    </source>
</evidence>
<dbReference type="RefSeq" id="WP_345579451.1">
    <property type="nucleotide sequence ID" value="NZ_BAABDQ010000066.1"/>
</dbReference>
<gene>
    <name evidence="3" type="ORF">GCM10022419_129480</name>
</gene>
<protein>
    <recommendedName>
        <fullName evidence="2">Tn3 transposase DDE domain-containing protein</fullName>
    </recommendedName>
</protein>